<proteinExistence type="predicted"/>
<evidence type="ECO:0000313" key="1">
    <source>
        <dbReference type="EMBL" id="AQK78654.1"/>
    </source>
</evidence>
<gene>
    <name evidence="1" type="ORF">ZEAMMB73_Zm00001d035303</name>
</gene>
<organism evidence="1">
    <name type="scientific">Zea mays</name>
    <name type="common">Maize</name>
    <dbReference type="NCBI Taxonomy" id="4577"/>
    <lineage>
        <taxon>Eukaryota</taxon>
        <taxon>Viridiplantae</taxon>
        <taxon>Streptophyta</taxon>
        <taxon>Embryophyta</taxon>
        <taxon>Tracheophyta</taxon>
        <taxon>Spermatophyta</taxon>
        <taxon>Magnoliopsida</taxon>
        <taxon>Liliopsida</taxon>
        <taxon>Poales</taxon>
        <taxon>Poaceae</taxon>
        <taxon>PACMAD clade</taxon>
        <taxon>Panicoideae</taxon>
        <taxon>Andropogonodae</taxon>
        <taxon>Andropogoneae</taxon>
        <taxon>Tripsacinae</taxon>
        <taxon>Zea</taxon>
    </lineage>
</organism>
<accession>A0A1D6LFD7</accession>
<sequence>MMWLILISQLPWMMGGAWREGFGYMRMEPSVLDLLAVIQL</sequence>
<dbReference type="ExpressionAtlas" id="A0A1D6LFD7">
    <property type="expression patterns" value="baseline and differential"/>
</dbReference>
<name>A0A1D6LFD7_MAIZE</name>
<dbReference type="AlphaFoldDB" id="A0A1D6LFD7"/>
<protein>
    <submittedName>
        <fullName evidence="1">F-box protein</fullName>
    </submittedName>
</protein>
<reference evidence="1" key="1">
    <citation type="submission" date="2015-12" db="EMBL/GenBank/DDBJ databases">
        <title>Update maize B73 reference genome by single molecule sequencing technologies.</title>
        <authorList>
            <consortium name="Maize Genome Sequencing Project"/>
            <person name="Ware D."/>
        </authorList>
    </citation>
    <scope>NUCLEOTIDE SEQUENCE</scope>
    <source>
        <tissue evidence="1">Seedling</tissue>
    </source>
</reference>
<dbReference type="EMBL" id="CM000782">
    <property type="protein sequence ID" value="AQK78654.1"/>
    <property type="molecule type" value="Genomic_DNA"/>
</dbReference>